<comment type="caution">
    <text evidence="1">The sequence shown here is derived from an EMBL/GenBank/DDBJ whole genome shotgun (WGS) entry which is preliminary data.</text>
</comment>
<gene>
    <name evidence="1" type="ORF">Vadar_019249</name>
</gene>
<proteinExistence type="predicted"/>
<sequence>MYKRNPSYVILFIALFSSFLFFSPSSAHNKSHQASSLHKSYKGIFSKIYAFGDSYTDTGNAQLLAGSSYTNKPINQSCDGRLVIDFLCESLSIPPLPPYKSTSANFSSGVNFAVAGSSGFAGHKTSHPLIWKEESANLQTQVAWFKKFLEEVECKGKTTSSCQAELENALFWIGPMGVDDYGHSIWSSISHDMRLTEMSVHYICKLIQTLLDSGAKYIVVQGLPPVGCLPCGLSSSPMHDRDKTGCAATANSAIMIHNQILQKKLADFRTKYATRTILYADYWNAYMTILMNPTKFNFQEPFKACCGAGGGKLNFNFSLLCGSKGTSTCDDPGKYINWDGIHLTEAMYRQLANLLLNQGFCQPVFDKLIQNKSGM</sequence>
<dbReference type="Proteomes" id="UP000828048">
    <property type="component" value="Chromosome 2"/>
</dbReference>
<accession>A0ACB7X289</accession>
<evidence type="ECO:0000313" key="2">
    <source>
        <dbReference type="Proteomes" id="UP000828048"/>
    </source>
</evidence>
<name>A0ACB7X289_9ERIC</name>
<protein>
    <submittedName>
        <fullName evidence="1">Uncharacterized protein</fullName>
    </submittedName>
</protein>
<reference evidence="1 2" key="1">
    <citation type="journal article" date="2021" name="Hortic Res">
        <title>High-quality reference genome and annotation aids understanding of berry development for evergreen blueberry (Vaccinium darrowii).</title>
        <authorList>
            <person name="Yu J."/>
            <person name="Hulse-Kemp A.M."/>
            <person name="Babiker E."/>
            <person name="Staton M."/>
        </authorList>
    </citation>
    <scope>NUCLEOTIDE SEQUENCE [LARGE SCALE GENOMIC DNA]</scope>
    <source>
        <strain evidence="2">cv. NJ 8807/NJ 8810</strain>
        <tissue evidence="1">Young leaf</tissue>
    </source>
</reference>
<organism evidence="1 2">
    <name type="scientific">Vaccinium darrowii</name>
    <dbReference type="NCBI Taxonomy" id="229202"/>
    <lineage>
        <taxon>Eukaryota</taxon>
        <taxon>Viridiplantae</taxon>
        <taxon>Streptophyta</taxon>
        <taxon>Embryophyta</taxon>
        <taxon>Tracheophyta</taxon>
        <taxon>Spermatophyta</taxon>
        <taxon>Magnoliopsida</taxon>
        <taxon>eudicotyledons</taxon>
        <taxon>Gunneridae</taxon>
        <taxon>Pentapetalae</taxon>
        <taxon>asterids</taxon>
        <taxon>Ericales</taxon>
        <taxon>Ericaceae</taxon>
        <taxon>Vaccinioideae</taxon>
        <taxon>Vaccinieae</taxon>
        <taxon>Vaccinium</taxon>
    </lineage>
</organism>
<evidence type="ECO:0000313" key="1">
    <source>
        <dbReference type="EMBL" id="KAH7834748.1"/>
    </source>
</evidence>
<dbReference type="EMBL" id="CM037152">
    <property type="protein sequence ID" value="KAH7834748.1"/>
    <property type="molecule type" value="Genomic_DNA"/>
</dbReference>
<keyword evidence="2" id="KW-1185">Reference proteome</keyword>